<protein>
    <submittedName>
        <fullName evidence="2">Uncharacterized protein</fullName>
    </submittedName>
</protein>
<keyword evidence="1" id="KW-0732">Signal</keyword>
<dbReference type="OrthoDB" id="3052500at2759"/>
<evidence type="ECO:0000256" key="1">
    <source>
        <dbReference type="SAM" id="SignalP"/>
    </source>
</evidence>
<accession>A0A8H7XZK4</accession>
<gene>
    <name evidence="2" type="ORF">JR316_007150</name>
</gene>
<proteinExistence type="predicted"/>
<dbReference type="AlphaFoldDB" id="A0A8H7XZK4"/>
<organism evidence="2">
    <name type="scientific">Psilocybe cubensis</name>
    <name type="common">Psychedelic mushroom</name>
    <name type="synonym">Stropharia cubensis</name>
    <dbReference type="NCBI Taxonomy" id="181762"/>
    <lineage>
        <taxon>Eukaryota</taxon>
        <taxon>Fungi</taxon>
        <taxon>Dikarya</taxon>
        <taxon>Basidiomycota</taxon>
        <taxon>Agaricomycotina</taxon>
        <taxon>Agaricomycetes</taxon>
        <taxon>Agaricomycetidae</taxon>
        <taxon>Agaricales</taxon>
        <taxon>Agaricineae</taxon>
        <taxon>Strophariaceae</taxon>
        <taxon>Psilocybe</taxon>
    </lineage>
</organism>
<reference evidence="2" key="1">
    <citation type="submission" date="2021-02" db="EMBL/GenBank/DDBJ databases">
        <title>Psilocybe cubensis genome.</title>
        <authorList>
            <person name="Mckernan K.J."/>
            <person name="Crawford S."/>
            <person name="Trippe A."/>
            <person name="Kane L.T."/>
            <person name="Mclaughlin S."/>
        </authorList>
    </citation>
    <scope>NUCLEOTIDE SEQUENCE [LARGE SCALE GENOMIC DNA]</scope>
    <source>
        <strain evidence="2">MGC-MH-2018</strain>
    </source>
</reference>
<feature type="chain" id="PRO_5034949223" evidence="1">
    <location>
        <begin position="18"/>
        <end position="180"/>
    </location>
</feature>
<feature type="signal peptide" evidence="1">
    <location>
        <begin position="1"/>
        <end position="17"/>
    </location>
</feature>
<dbReference type="Gene3D" id="1.20.1280.140">
    <property type="match status" value="1"/>
</dbReference>
<name>A0A8H7XZK4_PSICU</name>
<comment type="caution">
    <text evidence="2">The sequence shown here is derived from an EMBL/GenBank/DDBJ whole genome shotgun (WGS) entry which is preliminary data.</text>
</comment>
<dbReference type="EMBL" id="JAFIQS010000006">
    <property type="protein sequence ID" value="KAG5168549.1"/>
    <property type="molecule type" value="Genomic_DNA"/>
</dbReference>
<dbReference type="InterPro" id="IPR021054">
    <property type="entry name" value="Cell_wall_mannoprotein_1"/>
</dbReference>
<dbReference type="Pfam" id="PF12296">
    <property type="entry name" value="HsbA"/>
    <property type="match status" value="1"/>
</dbReference>
<evidence type="ECO:0000313" key="2">
    <source>
        <dbReference type="EMBL" id="KAG5168549.1"/>
    </source>
</evidence>
<sequence>MKFSLSIAVCLAAMASAASVGTTTASTMKAIMGDFSKLGQQFAKIANDVNAFPQTGMAGVQDIHNDAAVIHDLFSSVNDNLDALPRPVSDEHVLKVFSTFNSFTPDIMDYLNGITEKSADFKALGTASSTISIDLQASVKSCAQFGQTIMTMIPPAMSDTASATFNEVDVARQNAIASLA</sequence>